<dbReference type="EMBL" id="CP025688">
    <property type="protein sequence ID" value="QAA22647.1"/>
    <property type="molecule type" value="Genomic_DNA"/>
</dbReference>
<keyword evidence="1" id="KW-1133">Transmembrane helix</keyword>
<reference evidence="2 5" key="2">
    <citation type="submission" date="2019-09" db="EMBL/GenBank/DDBJ databases">
        <title>Complete genome sequence of Sporolactobacillus terrae 70-3.</title>
        <authorList>
            <person name="Tanaka N."/>
            <person name="Shiwa Y."/>
            <person name="Fujita N."/>
            <person name="Tanasupawat S."/>
        </authorList>
    </citation>
    <scope>NUCLEOTIDE SEQUENCE [LARGE SCALE GENOMIC DNA]</scope>
    <source>
        <strain evidence="2 5">70-3</strain>
    </source>
</reference>
<sequence>MFEQLKNYWKNFAEEYRQQVIAFGLSMPLFIAIPALLTVLMVHGAFLTKVFLFLILLAFFAVFVLIPIILLMSASFGSKRFQLYWIIVQTVFFVFWIILFQIAHFYF</sequence>
<evidence type="ECO:0000313" key="3">
    <source>
        <dbReference type="EMBL" id="QAA22647.1"/>
    </source>
</evidence>
<proteinExistence type="predicted"/>
<name>A0A410D944_9BACL</name>
<dbReference type="RefSeq" id="WP_028976284.1">
    <property type="nucleotide sequence ID" value="NZ_AP021853.1"/>
</dbReference>
<keyword evidence="4" id="KW-1185">Reference proteome</keyword>
<accession>A0A410D944</accession>
<feature type="transmembrane region" description="Helical" evidence="1">
    <location>
        <begin position="83"/>
        <end position="106"/>
    </location>
</feature>
<reference evidence="3 4" key="1">
    <citation type="submission" date="2018-01" db="EMBL/GenBank/DDBJ databases">
        <title>Complete genome sequencing of Sporolactobacillus terrae DLG3.</title>
        <authorList>
            <person name="Nam Y.-D."/>
            <person name="Kang J."/>
            <person name="Chung W.-H."/>
        </authorList>
    </citation>
    <scope>NUCLEOTIDE SEQUENCE [LARGE SCALE GENOMIC DNA]</scope>
    <source>
        <strain evidence="3 4">DLG3</strain>
    </source>
</reference>
<keyword evidence="1" id="KW-0812">Transmembrane</keyword>
<evidence type="ECO:0000313" key="4">
    <source>
        <dbReference type="Proteomes" id="UP000285882"/>
    </source>
</evidence>
<gene>
    <name evidence="3" type="ORF">C0674_08400</name>
    <name evidence="2" type="ORF">St703_16790</name>
</gene>
<dbReference type="STRING" id="1449983.GCA_000647835_02993"/>
<feature type="transmembrane region" description="Helical" evidence="1">
    <location>
        <begin position="50"/>
        <end position="71"/>
    </location>
</feature>
<evidence type="ECO:0000313" key="5">
    <source>
        <dbReference type="Proteomes" id="UP000326951"/>
    </source>
</evidence>
<dbReference type="AlphaFoldDB" id="A0A410D944"/>
<keyword evidence="1" id="KW-0472">Membrane</keyword>
<dbReference type="Proteomes" id="UP000326951">
    <property type="component" value="Chromosome"/>
</dbReference>
<protein>
    <submittedName>
        <fullName evidence="2">Uncharacterized protein</fullName>
    </submittedName>
</protein>
<dbReference type="EMBL" id="AP021853">
    <property type="protein sequence ID" value="BBN98974.1"/>
    <property type="molecule type" value="Genomic_DNA"/>
</dbReference>
<evidence type="ECO:0000256" key="1">
    <source>
        <dbReference type="SAM" id="Phobius"/>
    </source>
</evidence>
<feature type="transmembrane region" description="Helical" evidence="1">
    <location>
        <begin position="20"/>
        <end position="44"/>
    </location>
</feature>
<evidence type="ECO:0000313" key="2">
    <source>
        <dbReference type="EMBL" id="BBN98974.1"/>
    </source>
</evidence>
<organism evidence="2 5">
    <name type="scientific">Sporolactobacillus terrae</name>
    <dbReference type="NCBI Taxonomy" id="269673"/>
    <lineage>
        <taxon>Bacteria</taxon>
        <taxon>Bacillati</taxon>
        <taxon>Bacillota</taxon>
        <taxon>Bacilli</taxon>
        <taxon>Bacillales</taxon>
        <taxon>Sporolactobacillaceae</taxon>
        <taxon>Sporolactobacillus</taxon>
    </lineage>
</organism>
<dbReference type="Proteomes" id="UP000285882">
    <property type="component" value="Chromosome"/>
</dbReference>